<organism evidence="10 11">
    <name type="scientific">Elsinoe australis</name>
    <dbReference type="NCBI Taxonomy" id="40998"/>
    <lineage>
        <taxon>Eukaryota</taxon>
        <taxon>Fungi</taxon>
        <taxon>Dikarya</taxon>
        <taxon>Ascomycota</taxon>
        <taxon>Pezizomycotina</taxon>
        <taxon>Dothideomycetes</taxon>
        <taxon>Dothideomycetidae</taxon>
        <taxon>Myriangiales</taxon>
        <taxon>Elsinoaceae</taxon>
        <taxon>Elsinoe</taxon>
    </lineage>
</organism>
<evidence type="ECO:0000313" key="10">
    <source>
        <dbReference type="EMBL" id="TKX27590.1"/>
    </source>
</evidence>
<dbReference type="PANTHER" id="PTHR11685">
    <property type="entry name" value="RBR FAMILY RING FINGER AND IBR DOMAIN-CONTAINING"/>
    <property type="match status" value="1"/>
</dbReference>
<dbReference type="PROSITE" id="PS51873">
    <property type="entry name" value="TRIAD"/>
    <property type="match status" value="1"/>
</dbReference>
<proteinExistence type="predicted"/>
<dbReference type="CDD" id="cd06503">
    <property type="entry name" value="ATP-synt_Fo_b"/>
    <property type="match status" value="1"/>
</dbReference>
<dbReference type="CDD" id="cd20335">
    <property type="entry name" value="BRcat_RBR"/>
    <property type="match status" value="1"/>
</dbReference>
<dbReference type="AlphaFoldDB" id="A0A4U7BCK2"/>
<evidence type="ECO:0000256" key="4">
    <source>
        <dbReference type="ARBA" id="ARBA00022771"/>
    </source>
</evidence>
<dbReference type="InterPro" id="IPR044066">
    <property type="entry name" value="TRIAD_supradom"/>
</dbReference>
<evidence type="ECO:0000256" key="3">
    <source>
        <dbReference type="ARBA" id="ARBA00022737"/>
    </source>
</evidence>
<keyword evidence="3" id="KW-0677">Repeat</keyword>
<sequence length="1006" mass="112380">MSTNIARPRGQRRSRRLAGETAEVDSEPTSPPAIHANTARPAIQRGDSHSIRELRPNPRTRYPPPTLRPAQQHPNPPSAPFTFTHTDPAWPRPLPDFLRQNNNAPQPVIEAALAGMDSAPAARGGDEDVDMAGTEVKVEPPSPAGQITDGGNNINNAMAGLTGPAFPAAINDIIPPSLRDPNDIHVRFQVWGDQPVNHAGQRFRAHAMGINDREPGPLLFATRGPFLPPTRVWDVRNSELPPSGLNNPAAPNPVPARPVSPIAIDRVTAPTTEDLAAPVPAPRDEPVPRNEPVLRNEAAPPSIQSPTVKAETPTNQPKEIEEHECLICCETYSMTKMEQPCRHCDSWFCHPCIMDMFERAIDEPGHMPPKCHMMFQLHVGLPHLSAEKAEKYRAKFEEWLAVDKVFCPVKTCSTFVPERLYHVKQVPIPKLVDFARFEWERIMHAVNARPAAGVFYVAQSPQSQSSITRPQDFLSMLRKDSYHSFAALLGDMEWVMDNMKLPDHIDRAASKSALMAVAFQEMDNIRVRSHSKMPLPQGKPSLFACPNCSIGICFECRQVAHPGRPCDTTQKDYEMAMMKQYGYKQCPVCKTAVKRMFGCSHMQCLCGAHWCWRCQRNIDDCPGDCGEDGDSDGSDYGEDDYEGDAEEAERDVAEGTPTPAPAQALPVNNELDTPNAIAPNTVPAREDLAPAVATDAVANTGRAENRDVADPGPEQSEQLREEQRLEHLLLQLRQQYEEELRQRQQAARIFHEQTVNYQGGAQQHQRLQQAEQLVQRHEQASQQIERELQQQEEAYVRLRRQRTGNAARIIVLPAETARPPRSRNRQPADLDAGGLARWGRLNIFGEEPVEPMSNVWSCHHSFHQVEADAIDKTVKPGVVVQCNRCFKKMEPRPPRSKTKRERQSTVPLPGYQHPPHADPNMERLVQSPPPAQDPNRPTVPSPLRKLIIVPTPPSQKVAAHKPVKKEDVPWDCRSCNVLYCGECKEIMLDKRRAEKREAAKRAAGLI</sequence>
<keyword evidence="5" id="KW-0833">Ubl conjugation pathway</keyword>
<evidence type="ECO:0000259" key="9">
    <source>
        <dbReference type="PROSITE" id="PS51873"/>
    </source>
</evidence>
<dbReference type="Proteomes" id="UP000308133">
    <property type="component" value="Unassembled WGS sequence"/>
</dbReference>
<dbReference type="SUPFAM" id="SSF57903">
    <property type="entry name" value="FYVE/PHD zinc finger"/>
    <property type="match status" value="1"/>
</dbReference>
<dbReference type="GO" id="GO:0016567">
    <property type="term" value="P:protein ubiquitination"/>
    <property type="evidence" value="ECO:0007669"/>
    <property type="project" value="InterPro"/>
</dbReference>
<accession>A0A4U7BCK2</accession>
<feature type="region of interest" description="Disordered" evidence="8">
    <location>
        <begin position="1"/>
        <end position="94"/>
    </location>
</feature>
<evidence type="ECO:0000256" key="8">
    <source>
        <dbReference type="SAM" id="MobiDB-lite"/>
    </source>
</evidence>
<feature type="region of interest" description="Disordered" evidence="8">
    <location>
        <begin position="272"/>
        <end position="316"/>
    </location>
</feature>
<feature type="compositionally biased region" description="Basic and acidic residues" evidence="8">
    <location>
        <begin position="46"/>
        <end position="56"/>
    </location>
</feature>
<dbReference type="InterPro" id="IPR031127">
    <property type="entry name" value="E3_UB_ligase_RBR"/>
</dbReference>
<evidence type="ECO:0000256" key="5">
    <source>
        <dbReference type="ARBA" id="ARBA00022786"/>
    </source>
</evidence>
<feature type="compositionally biased region" description="Acidic residues" evidence="8">
    <location>
        <begin position="626"/>
        <end position="649"/>
    </location>
</feature>
<dbReference type="InterPro" id="IPR011011">
    <property type="entry name" value="Znf_FYVE_PHD"/>
</dbReference>
<keyword evidence="6" id="KW-0862">Zinc</keyword>
<feature type="compositionally biased region" description="Polar residues" evidence="8">
    <location>
        <begin position="302"/>
        <end position="316"/>
    </location>
</feature>
<comment type="caution">
    <text evidence="10">The sequence shown here is derived from an EMBL/GenBank/DDBJ whole genome shotgun (WGS) entry which is preliminary data.</text>
</comment>
<evidence type="ECO:0000256" key="6">
    <source>
        <dbReference type="ARBA" id="ARBA00022833"/>
    </source>
</evidence>
<dbReference type="SUPFAM" id="SSF57850">
    <property type="entry name" value="RING/U-box"/>
    <property type="match status" value="1"/>
</dbReference>
<dbReference type="EMBL" id="PTQR01000002">
    <property type="protein sequence ID" value="TKX27590.1"/>
    <property type="molecule type" value="Genomic_DNA"/>
</dbReference>
<keyword evidence="7" id="KW-0175">Coiled coil</keyword>
<dbReference type="Gene3D" id="1.20.120.1750">
    <property type="match status" value="1"/>
</dbReference>
<protein>
    <submittedName>
        <fullName evidence="10">Ubiquitin-protein transferase-like protein 1</fullName>
    </submittedName>
</protein>
<evidence type="ECO:0000313" key="11">
    <source>
        <dbReference type="Proteomes" id="UP000308133"/>
    </source>
</evidence>
<name>A0A4U7BCK2_9PEZI</name>
<feature type="coiled-coil region" evidence="7">
    <location>
        <begin position="722"/>
        <end position="801"/>
    </location>
</feature>
<keyword evidence="4" id="KW-0863">Zinc-finger</keyword>
<feature type="compositionally biased region" description="Pro residues" evidence="8">
    <location>
        <begin position="927"/>
        <end position="940"/>
    </location>
</feature>
<keyword evidence="1 10" id="KW-0808">Transferase</keyword>
<evidence type="ECO:0000256" key="7">
    <source>
        <dbReference type="SAM" id="Coils"/>
    </source>
</evidence>
<dbReference type="GO" id="GO:0004842">
    <property type="term" value="F:ubiquitin-protein transferase activity"/>
    <property type="evidence" value="ECO:0007669"/>
    <property type="project" value="InterPro"/>
</dbReference>
<feature type="region of interest" description="Disordered" evidence="8">
    <location>
        <begin position="626"/>
        <end position="673"/>
    </location>
</feature>
<feature type="region of interest" description="Disordered" evidence="8">
    <location>
        <begin position="699"/>
        <end position="720"/>
    </location>
</feature>
<evidence type="ECO:0000256" key="1">
    <source>
        <dbReference type="ARBA" id="ARBA00022679"/>
    </source>
</evidence>
<reference evidence="10 11" key="1">
    <citation type="submission" date="2018-02" db="EMBL/GenBank/DDBJ databases">
        <title>Draft genome sequences of Elsinoe sp., causing black scab on jojoba.</title>
        <authorList>
            <person name="Stodart B."/>
            <person name="Jeffress S."/>
            <person name="Ash G."/>
            <person name="Arun Chinnappa K."/>
        </authorList>
    </citation>
    <scope>NUCLEOTIDE SEQUENCE [LARGE SCALE GENOMIC DNA]</scope>
    <source>
        <strain evidence="10 11">Hillstone_2</strain>
    </source>
</reference>
<feature type="region of interest" description="Disordered" evidence="8">
    <location>
        <begin position="889"/>
        <end position="941"/>
    </location>
</feature>
<feature type="domain" description="RING-type" evidence="9">
    <location>
        <begin position="321"/>
        <end position="629"/>
    </location>
</feature>
<feature type="compositionally biased region" description="Basic and acidic residues" evidence="8">
    <location>
        <begin position="282"/>
        <end position="294"/>
    </location>
</feature>
<keyword evidence="2" id="KW-0479">Metal-binding</keyword>
<gene>
    <name evidence="10" type="ORF">C1H76_0014</name>
</gene>
<dbReference type="CDD" id="cd22584">
    <property type="entry name" value="Rcat_RBR_unk"/>
    <property type="match status" value="1"/>
</dbReference>
<evidence type="ECO:0000256" key="2">
    <source>
        <dbReference type="ARBA" id="ARBA00022723"/>
    </source>
</evidence>
<dbReference type="GO" id="GO:0008270">
    <property type="term" value="F:zinc ion binding"/>
    <property type="evidence" value="ECO:0007669"/>
    <property type="project" value="UniProtKB-KW"/>
</dbReference>